<sequence length="47" mass="5585">MELTTPEKTPFQRVDQLLNQQTHRAELQPKTDSRLPCYVSTKEQKNR</sequence>
<evidence type="ECO:0000313" key="2">
    <source>
        <dbReference type="EMBL" id="AGV16774.1"/>
    </source>
</evidence>
<name>A0A2I3C6H6_VIBAX</name>
<evidence type="ECO:0000313" key="3">
    <source>
        <dbReference type="Proteomes" id="UP000016714"/>
    </source>
</evidence>
<feature type="compositionally biased region" description="Basic and acidic residues" evidence="1">
    <location>
        <begin position="23"/>
        <end position="33"/>
    </location>
</feature>
<organism evidence="2 3">
    <name type="scientific">Vibrio alginolyticus (strain ATCC 17749 / DSM 2171 / NBRC 15630 / NCIMB 1903 / NCTC 12160 / XII-53)</name>
    <dbReference type="NCBI Taxonomy" id="1219076"/>
    <lineage>
        <taxon>Bacteria</taxon>
        <taxon>Pseudomonadati</taxon>
        <taxon>Pseudomonadota</taxon>
        <taxon>Gammaproteobacteria</taxon>
        <taxon>Vibrionales</taxon>
        <taxon>Vibrionaceae</taxon>
        <taxon>Vibrio</taxon>
    </lineage>
</organism>
<evidence type="ECO:0000256" key="1">
    <source>
        <dbReference type="SAM" id="MobiDB-lite"/>
    </source>
</evidence>
<dbReference type="EMBL" id="CP006718">
    <property type="protein sequence ID" value="AGV16774.1"/>
    <property type="molecule type" value="Genomic_DNA"/>
</dbReference>
<proteinExistence type="predicted"/>
<reference evidence="2 3" key="1">
    <citation type="journal article" date="2015" name="Genome Announc.">
        <title>Complete genome sequence of Vibrio alginolyticus ATCC 17749.</title>
        <authorList>
            <person name="Liu X.F."/>
            <person name="Cao Y."/>
            <person name="Zhang H.L."/>
            <person name="Chen Y.J."/>
            <person name="Hu C.J."/>
        </authorList>
    </citation>
    <scope>NUCLEOTIDE SEQUENCE [LARGE SCALE GENOMIC DNA]</scope>
    <source>
        <strain evidence="3">ATCC 17749 / DSM 2171 / NBRC 15630 / NCIMB 1903 / NCTC 12160 / XII-53</strain>
    </source>
</reference>
<accession>A0A2I3C6H6</accession>
<dbReference type="HOGENOM" id="CLU_3031269_0_0_6"/>
<dbReference type="AlphaFoldDB" id="A0A2I3C6H6"/>
<dbReference type="Proteomes" id="UP000016714">
    <property type="component" value="Chromosome 1"/>
</dbReference>
<feature type="region of interest" description="Disordered" evidence="1">
    <location>
        <begin position="23"/>
        <end position="47"/>
    </location>
</feature>
<gene>
    <name evidence="2" type="ORF">N646_0941</name>
</gene>
<protein>
    <submittedName>
        <fullName evidence="2">Uncharacterized protein</fullName>
    </submittedName>
</protein>
<dbReference type="KEGG" id="vag:N646_0941"/>